<evidence type="ECO:0000313" key="3">
    <source>
        <dbReference type="Proteomes" id="UP000792457"/>
    </source>
</evidence>
<keyword evidence="3" id="KW-1185">Reference proteome</keyword>
<feature type="non-terminal residue" evidence="2">
    <location>
        <position position="104"/>
    </location>
</feature>
<sequence length="104" mass="11625">MEVLVRTKDLNIEKMEEDLKALNSLAGDLQSSNSKLTERLGVKNDEICELLKIQKNYREVTKIDSATQYEAEKNGIPLSEAKKMSGNNNVSLPTTPKRCLLSLS</sequence>
<dbReference type="AlphaFoldDB" id="A0A8K0KER1"/>
<evidence type="ECO:0000256" key="1">
    <source>
        <dbReference type="SAM" id="Coils"/>
    </source>
</evidence>
<dbReference type="EMBL" id="KZ308727">
    <property type="protein sequence ID" value="KAG8233545.1"/>
    <property type="molecule type" value="Genomic_DNA"/>
</dbReference>
<protein>
    <submittedName>
        <fullName evidence="2">Uncharacterized protein</fullName>
    </submittedName>
</protein>
<dbReference type="Proteomes" id="UP000792457">
    <property type="component" value="Unassembled WGS sequence"/>
</dbReference>
<feature type="coiled-coil region" evidence="1">
    <location>
        <begin position="5"/>
        <end position="32"/>
    </location>
</feature>
<comment type="caution">
    <text evidence="2">The sequence shown here is derived from an EMBL/GenBank/DDBJ whole genome shotgun (WGS) entry which is preliminary data.</text>
</comment>
<reference evidence="2" key="1">
    <citation type="submission" date="2013-04" db="EMBL/GenBank/DDBJ databases">
        <authorList>
            <person name="Qu J."/>
            <person name="Murali S.C."/>
            <person name="Bandaranaike D."/>
            <person name="Bellair M."/>
            <person name="Blankenburg K."/>
            <person name="Chao H."/>
            <person name="Dinh H."/>
            <person name="Doddapaneni H."/>
            <person name="Downs B."/>
            <person name="Dugan-Rocha S."/>
            <person name="Elkadiri S."/>
            <person name="Gnanaolivu R.D."/>
            <person name="Hernandez B."/>
            <person name="Javaid M."/>
            <person name="Jayaseelan J.C."/>
            <person name="Lee S."/>
            <person name="Li M."/>
            <person name="Ming W."/>
            <person name="Munidasa M."/>
            <person name="Muniz J."/>
            <person name="Nguyen L."/>
            <person name="Ongeri F."/>
            <person name="Osuji N."/>
            <person name="Pu L.-L."/>
            <person name="Puazo M."/>
            <person name="Qu C."/>
            <person name="Quiroz J."/>
            <person name="Raj R."/>
            <person name="Weissenberger G."/>
            <person name="Xin Y."/>
            <person name="Zou X."/>
            <person name="Han Y."/>
            <person name="Richards S."/>
            <person name="Worley K."/>
            <person name="Muzny D."/>
            <person name="Gibbs R."/>
        </authorList>
    </citation>
    <scope>NUCLEOTIDE SEQUENCE</scope>
    <source>
        <strain evidence="2">Sampled in the wild</strain>
    </source>
</reference>
<organism evidence="2 3">
    <name type="scientific">Ladona fulva</name>
    <name type="common">Scarce chaser dragonfly</name>
    <name type="synonym">Libellula fulva</name>
    <dbReference type="NCBI Taxonomy" id="123851"/>
    <lineage>
        <taxon>Eukaryota</taxon>
        <taxon>Metazoa</taxon>
        <taxon>Ecdysozoa</taxon>
        <taxon>Arthropoda</taxon>
        <taxon>Hexapoda</taxon>
        <taxon>Insecta</taxon>
        <taxon>Pterygota</taxon>
        <taxon>Palaeoptera</taxon>
        <taxon>Odonata</taxon>
        <taxon>Epiprocta</taxon>
        <taxon>Anisoptera</taxon>
        <taxon>Libelluloidea</taxon>
        <taxon>Libellulidae</taxon>
        <taxon>Ladona</taxon>
    </lineage>
</organism>
<accession>A0A8K0KER1</accession>
<evidence type="ECO:0000313" key="2">
    <source>
        <dbReference type="EMBL" id="KAG8233545.1"/>
    </source>
</evidence>
<reference evidence="2" key="2">
    <citation type="submission" date="2017-10" db="EMBL/GenBank/DDBJ databases">
        <title>Ladona fulva Genome sequencing and assembly.</title>
        <authorList>
            <person name="Murali S."/>
            <person name="Richards S."/>
            <person name="Bandaranaike D."/>
            <person name="Bellair M."/>
            <person name="Blankenburg K."/>
            <person name="Chao H."/>
            <person name="Dinh H."/>
            <person name="Doddapaneni H."/>
            <person name="Dugan-Rocha S."/>
            <person name="Elkadiri S."/>
            <person name="Gnanaolivu R."/>
            <person name="Hernandez B."/>
            <person name="Skinner E."/>
            <person name="Javaid M."/>
            <person name="Lee S."/>
            <person name="Li M."/>
            <person name="Ming W."/>
            <person name="Munidasa M."/>
            <person name="Muniz J."/>
            <person name="Nguyen L."/>
            <person name="Hughes D."/>
            <person name="Osuji N."/>
            <person name="Pu L.-L."/>
            <person name="Puazo M."/>
            <person name="Qu C."/>
            <person name="Quiroz J."/>
            <person name="Raj R."/>
            <person name="Weissenberger G."/>
            <person name="Xin Y."/>
            <person name="Zou X."/>
            <person name="Han Y."/>
            <person name="Worley K."/>
            <person name="Muzny D."/>
            <person name="Gibbs R."/>
        </authorList>
    </citation>
    <scope>NUCLEOTIDE SEQUENCE</scope>
    <source>
        <strain evidence="2">Sampled in the wild</strain>
    </source>
</reference>
<gene>
    <name evidence="2" type="ORF">J437_LFUL013757</name>
</gene>
<name>A0A8K0KER1_LADFU</name>
<proteinExistence type="predicted"/>
<keyword evidence="1" id="KW-0175">Coiled coil</keyword>